<evidence type="ECO:0000313" key="2">
    <source>
        <dbReference type="Proteomes" id="UP001056778"/>
    </source>
</evidence>
<organism evidence="1 2">
    <name type="scientific">Holotrichia oblita</name>
    <name type="common">Chafer beetle</name>
    <dbReference type="NCBI Taxonomy" id="644536"/>
    <lineage>
        <taxon>Eukaryota</taxon>
        <taxon>Metazoa</taxon>
        <taxon>Ecdysozoa</taxon>
        <taxon>Arthropoda</taxon>
        <taxon>Hexapoda</taxon>
        <taxon>Insecta</taxon>
        <taxon>Pterygota</taxon>
        <taxon>Neoptera</taxon>
        <taxon>Endopterygota</taxon>
        <taxon>Coleoptera</taxon>
        <taxon>Polyphaga</taxon>
        <taxon>Scarabaeiformia</taxon>
        <taxon>Scarabaeidae</taxon>
        <taxon>Melolonthinae</taxon>
        <taxon>Holotrichia</taxon>
    </lineage>
</organism>
<keyword evidence="2" id="KW-1185">Reference proteome</keyword>
<proteinExistence type="predicted"/>
<dbReference type="EMBL" id="CM043021">
    <property type="protein sequence ID" value="KAI4458126.1"/>
    <property type="molecule type" value="Genomic_DNA"/>
</dbReference>
<keyword evidence="1" id="KW-0547">Nucleotide-binding</keyword>
<accession>A0ACB9SSF9</accession>
<keyword evidence="1" id="KW-0378">Hydrolase</keyword>
<reference evidence="1" key="1">
    <citation type="submission" date="2022-04" db="EMBL/GenBank/DDBJ databases">
        <title>Chromosome-scale genome assembly of Holotrichia oblita Faldermann.</title>
        <authorList>
            <person name="Rongchong L."/>
        </authorList>
    </citation>
    <scope>NUCLEOTIDE SEQUENCE</scope>
    <source>
        <strain evidence="1">81SQS9</strain>
    </source>
</reference>
<protein>
    <submittedName>
        <fullName evidence="1">Atp-dependent rna helicase</fullName>
    </submittedName>
</protein>
<dbReference type="Proteomes" id="UP001056778">
    <property type="component" value="Chromosome 7"/>
</dbReference>
<evidence type="ECO:0000313" key="1">
    <source>
        <dbReference type="EMBL" id="KAI4458126.1"/>
    </source>
</evidence>
<comment type="caution">
    <text evidence="1">The sequence shown here is derived from an EMBL/GenBank/DDBJ whole genome shotgun (WGS) entry which is preliminary data.</text>
</comment>
<sequence>MHFRYMTDGMLLREGMSDPMLEAYQCILLDEAHERTLATDILMGVLKEVIKQRSDLKLVIMSATLDAGKFQQYFDNAPLMNVPGRTHPVEIFYTPEPERDYLEAAIRTVIQIHMCEEIAGDILLFLTGQEEIEVACKRIKREIDNLGPEVGELKCIPLYSTLPPNLQQRIFEEPPPNKPNGAIGRKVVVSTNIAETSLTIDGVVFVIDPGFAKQKVYNPRIRVESLLVSPISKASAQQRAGRAGRTKPGKCFRLYTEKAYKNEMQDNTYPEILRSNLGSVVLQLKKLGIDDLVHFDFMDPPAPETLMRALELLNYLAALDDDGNLTDLGAVMAEFPLDPQLAKMLIASCNHNCSNEILSVTAMLSDMEDPQWCYDNFINYRSLKSADNVRQQLSRIMDRFNLKRTSTDFTSKDYYINIRKALVNGFFMQVAHLERTGHYLTIKDNQMVQLHPSSCLDHKPEWVIYNEFVLTTKNYIRTVTDIKRKYTIKFIAILYIDNINKVYVFVCFYFPVTADWLLKIAPQYYDLQNFPQCEAKRQLEILQNRLDSRQFQQGF</sequence>
<gene>
    <name evidence="1" type="ORF">MML48_7g00007149</name>
</gene>
<keyword evidence="1" id="KW-0067">ATP-binding</keyword>
<name>A0ACB9SSF9_HOLOL</name>
<keyword evidence="1" id="KW-0347">Helicase</keyword>